<dbReference type="CDD" id="cd06171">
    <property type="entry name" value="Sigma70_r4"/>
    <property type="match status" value="1"/>
</dbReference>
<evidence type="ECO:0000259" key="6">
    <source>
        <dbReference type="Pfam" id="PF04542"/>
    </source>
</evidence>
<evidence type="ECO:0000259" key="8">
    <source>
        <dbReference type="Pfam" id="PF12680"/>
    </source>
</evidence>
<dbReference type="NCBIfam" id="TIGR02957">
    <property type="entry name" value="SigX4"/>
    <property type="match status" value="1"/>
</dbReference>
<feature type="domain" description="RNA polymerase sigma factor 70 region 4 type 2" evidence="7">
    <location>
        <begin position="120"/>
        <end position="171"/>
    </location>
</feature>
<dbReference type="SUPFAM" id="SSF54427">
    <property type="entry name" value="NTF2-like"/>
    <property type="match status" value="1"/>
</dbReference>
<dbReference type="NCBIfam" id="TIGR02937">
    <property type="entry name" value="sigma70-ECF"/>
    <property type="match status" value="1"/>
</dbReference>
<dbReference type="InterPro" id="IPR037401">
    <property type="entry name" value="SnoaL-like"/>
</dbReference>
<dbReference type="Gene3D" id="1.10.10.10">
    <property type="entry name" value="Winged helix-like DNA-binding domain superfamily/Winged helix DNA-binding domain"/>
    <property type="match status" value="1"/>
</dbReference>
<keyword evidence="10" id="KW-1185">Reference proteome</keyword>
<dbReference type="InterPro" id="IPR032710">
    <property type="entry name" value="NTF2-like_dom_sf"/>
</dbReference>
<dbReference type="Gene3D" id="1.10.1740.10">
    <property type="match status" value="1"/>
</dbReference>
<dbReference type="RefSeq" id="WP_246342591.1">
    <property type="nucleotide sequence ID" value="NZ_CP053892.1"/>
</dbReference>
<dbReference type="Pfam" id="PF08281">
    <property type="entry name" value="Sigma70_r4_2"/>
    <property type="match status" value="1"/>
</dbReference>
<keyword evidence="5" id="KW-0804">Transcription</keyword>
<dbReference type="PANTHER" id="PTHR30173">
    <property type="entry name" value="SIGMA 19 FACTOR"/>
    <property type="match status" value="1"/>
</dbReference>
<evidence type="ECO:0000256" key="1">
    <source>
        <dbReference type="ARBA" id="ARBA00010641"/>
    </source>
</evidence>
<evidence type="ECO:0000256" key="4">
    <source>
        <dbReference type="ARBA" id="ARBA00023082"/>
    </source>
</evidence>
<organism evidence="9 10">
    <name type="scientific">Actinomadura verrucosospora</name>
    <dbReference type="NCBI Taxonomy" id="46165"/>
    <lineage>
        <taxon>Bacteria</taxon>
        <taxon>Bacillati</taxon>
        <taxon>Actinomycetota</taxon>
        <taxon>Actinomycetes</taxon>
        <taxon>Streptosporangiales</taxon>
        <taxon>Thermomonosporaceae</taxon>
        <taxon>Actinomadura</taxon>
    </lineage>
</organism>
<proteinExistence type="inferred from homology"/>
<dbReference type="InterPro" id="IPR052704">
    <property type="entry name" value="ECF_Sigma-70_Domain"/>
</dbReference>
<dbReference type="NCBIfam" id="NF007214">
    <property type="entry name" value="PRK09636.1"/>
    <property type="match status" value="1"/>
</dbReference>
<dbReference type="SUPFAM" id="SSF88946">
    <property type="entry name" value="Sigma2 domain of RNA polymerase sigma factors"/>
    <property type="match status" value="1"/>
</dbReference>
<dbReference type="InterPro" id="IPR014284">
    <property type="entry name" value="RNA_pol_sigma-70_dom"/>
</dbReference>
<dbReference type="InterPro" id="IPR013324">
    <property type="entry name" value="RNA_pol_sigma_r3/r4-like"/>
</dbReference>
<evidence type="ECO:0000256" key="3">
    <source>
        <dbReference type="ARBA" id="ARBA00023015"/>
    </source>
</evidence>
<gene>
    <name evidence="9" type="ORF">ACTIVE_9154</name>
</gene>
<evidence type="ECO:0000256" key="5">
    <source>
        <dbReference type="ARBA" id="ARBA00023163"/>
    </source>
</evidence>
<comment type="similarity">
    <text evidence="1">Belongs to the sigma-70 factor family. ECF subfamily.</text>
</comment>
<accession>A0A7D3W228</accession>
<keyword evidence="3" id="KW-0805">Transcription regulation</keyword>
<dbReference type="InterPro" id="IPR013325">
    <property type="entry name" value="RNA_pol_sigma_r2"/>
</dbReference>
<evidence type="ECO:0000259" key="7">
    <source>
        <dbReference type="Pfam" id="PF08281"/>
    </source>
</evidence>
<dbReference type="GO" id="GO:0003677">
    <property type="term" value="F:DNA binding"/>
    <property type="evidence" value="ECO:0007669"/>
    <property type="project" value="InterPro"/>
</dbReference>
<sequence>METGTGLMDEAGLAAFEELRPRLTGLAYRMLGEVQEAEDAVQDAYLRWNGTDRAAVEEPRAWLIKVVTNLCLNRLASARARRETYAGPWLPEPVPGGPGGLGARVLGPLETAEQRDSVSLALLTLMESLTPAERAVFVLREAFGYRHRDIAGVLDVTESASRQLHRRARQRVASAERRFAPPGERWRRLVERFLDAAVRGDLSGLEAILAEDVVAWSDGGGKVSAARNAVTGRARVARFFAGVARRAVDLPGAALEPSIEEINGVPALAVRGDGELTMIAVLEASGEHVTAVHAVLNPDKLAFAARALSRSGRLPGPS</sequence>
<dbReference type="PANTHER" id="PTHR30173:SF36">
    <property type="entry name" value="ECF RNA POLYMERASE SIGMA FACTOR SIGJ"/>
    <property type="match status" value="1"/>
</dbReference>
<dbReference type="InterPro" id="IPR013249">
    <property type="entry name" value="RNA_pol_sigma70_r4_t2"/>
</dbReference>
<keyword evidence="4" id="KW-0731">Sigma factor</keyword>
<name>A0A7D3W228_ACTVE</name>
<dbReference type="EMBL" id="CP053892">
    <property type="protein sequence ID" value="QKG27499.1"/>
    <property type="molecule type" value="Genomic_DNA"/>
</dbReference>
<dbReference type="InterPro" id="IPR036388">
    <property type="entry name" value="WH-like_DNA-bd_sf"/>
</dbReference>
<reference evidence="9 10" key="1">
    <citation type="submission" date="2020-05" db="EMBL/GenBank/DDBJ databases">
        <title>Actinomadura verrucosospora NRRL-B18236 (PFL_A860) Genome sequencing and assembly.</title>
        <authorList>
            <person name="Samborskyy M."/>
        </authorList>
    </citation>
    <scope>NUCLEOTIDE SEQUENCE [LARGE SCALE GENOMIC DNA]</scope>
    <source>
        <strain evidence="9 10">NRRL:B18236</strain>
    </source>
</reference>
<feature type="domain" description="RNA polymerase sigma-70 region 2" evidence="6">
    <location>
        <begin position="16"/>
        <end position="79"/>
    </location>
</feature>
<dbReference type="Pfam" id="PF04542">
    <property type="entry name" value="Sigma70_r2"/>
    <property type="match status" value="1"/>
</dbReference>
<dbReference type="GO" id="GO:0016987">
    <property type="term" value="F:sigma factor activity"/>
    <property type="evidence" value="ECO:0007669"/>
    <property type="project" value="UniProtKB-KW"/>
</dbReference>
<feature type="domain" description="SnoaL-like" evidence="8">
    <location>
        <begin position="190"/>
        <end position="247"/>
    </location>
</feature>
<dbReference type="SUPFAM" id="SSF88659">
    <property type="entry name" value="Sigma3 and sigma4 domains of RNA polymerase sigma factors"/>
    <property type="match status" value="1"/>
</dbReference>
<dbReference type="GO" id="GO:0006352">
    <property type="term" value="P:DNA-templated transcription initiation"/>
    <property type="evidence" value="ECO:0007669"/>
    <property type="project" value="InterPro"/>
</dbReference>
<evidence type="ECO:0000313" key="10">
    <source>
        <dbReference type="Proteomes" id="UP000501240"/>
    </source>
</evidence>
<dbReference type="Pfam" id="PF12680">
    <property type="entry name" value="SnoaL_2"/>
    <property type="match status" value="1"/>
</dbReference>
<dbReference type="Proteomes" id="UP000501240">
    <property type="component" value="Chromosome"/>
</dbReference>
<comment type="subunit">
    <text evidence="2">Interacts transiently with the RNA polymerase catalytic core formed by RpoA, RpoB, RpoC and RpoZ (2 alpha, 1 beta, 1 beta' and 1 omega subunit) to form the RNA polymerase holoenzyme that can initiate transcription.</text>
</comment>
<evidence type="ECO:0000256" key="2">
    <source>
        <dbReference type="ARBA" id="ARBA00011344"/>
    </source>
</evidence>
<evidence type="ECO:0000313" key="9">
    <source>
        <dbReference type="EMBL" id="QKG27499.1"/>
    </source>
</evidence>
<protein>
    <submittedName>
        <fullName evidence="9">ECF-family RNA polymerase sigma factor</fullName>
    </submittedName>
</protein>
<dbReference type="Gene3D" id="3.10.450.50">
    <property type="match status" value="1"/>
</dbReference>
<dbReference type="InterPro" id="IPR014303">
    <property type="entry name" value="RNA_pol_sigma-70_ECF"/>
</dbReference>
<dbReference type="AlphaFoldDB" id="A0A7D3W228"/>
<dbReference type="InterPro" id="IPR007627">
    <property type="entry name" value="RNA_pol_sigma70_r2"/>
</dbReference>